<dbReference type="VEuPathDB" id="VectorBase:GBRI000193"/>
<keyword evidence="1" id="KW-0805">Transcription regulation</keyword>
<dbReference type="Proteomes" id="UP000091820">
    <property type="component" value="Unassembled WGS sequence"/>
</dbReference>
<dbReference type="Gene3D" id="1.10.260.40">
    <property type="entry name" value="lambda repressor-like DNA-binding domains"/>
    <property type="match status" value="1"/>
</dbReference>
<evidence type="ECO:0000256" key="1">
    <source>
        <dbReference type="ARBA" id="ARBA00023015"/>
    </source>
</evidence>
<dbReference type="CDD" id="cd00093">
    <property type="entry name" value="HTH_XRE"/>
    <property type="match status" value="1"/>
</dbReference>
<dbReference type="InterPro" id="IPR015927">
    <property type="entry name" value="Peptidase_S24_S26A/B/C"/>
</dbReference>
<dbReference type="PANTHER" id="PTHR40661">
    <property type="match status" value="1"/>
</dbReference>
<dbReference type="InterPro" id="IPR036286">
    <property type="entry name" value="LexA/Signal_pep-like_sf"/>
</dbReference>
<evidence type="ECO:0000313" key="5">
    <source>
        <dbReference type="EnsemblMetazoa" id="GBRI000193-PA"/>
    </source>
</evidence>
<dbReference type="GO" id="GO:0003677">
    <property type="term" value="F:DNA binding"/>
    <property type="evidence" value="ECO:0007669"/>
    <property type="project" value="UniProtKB-KW"/>
</dbReference>
<evidence type="ECO:0000256" key="2">
    <source>
        <dbReference type="ARBA" id="ARBA00023125"/>
    </source>
</evidence>
<evidence type="ECO:0000259" key="4">
    <source>
        <dbReference type="PROSITE" id="PS50943"/>
    </source>
</evidence>
<dbReference type="InterPro" id="IPR001387">
    <property type="entry name" value="Cro/C1-type_HTH"/>
</dbReference>
<dbReference type="CDD" id="cd06529">
    <property type="entry name" value="S24_LexA-like"/>
    <property type="match status" value="1"/>
</dbReference>
<sequence length="232" mass="25685">MKKKPLTPEQIEDSRRLKAIIQAQKKNRGISQEAIASAMGIGQTAVSHLLTAKNAISLKHALLFSEILQVPVDAFSPSLAAEINRLAQNVSDDTFLYAGKLKPGRIPVKGEAILGVDGMIDIIKDHSGWLNIHSSDPDAYVIQICGDSLWPRIKSGEFIVIEPGSQVDSGDEVFITLKDGKHMIKQIFYLKNNKCQLISVNQNNQPMTLFSSEIKTIHFIAAMVKDLRYSKF</sequence>
<keyword evidence="2" id="KW-0238">DNA-binding</keyword>
<keyword evidence="6" id="KW-1185">Reference proteome</keyword>
<reference evidence="5" key="2">
    <citation type="submission" date="2020-05" db="UniProtKB">
        <authorList>
            <consortium name="EnsemblMetazoa"/>
        </authorList>
    </citation>
    <scope>IDENTIFICATION</scope>
    <source>
        <strain evidence="5">IAEA</strain>
    </source>
</reference>
<dbReference type="SMART" id="SM00530">
    <property type="entry name" value="HTH_XRE"/>
    <property type="match status" value="1"/>
</dbReference>
<dbReference type="InterPro" id="IPR039418">
    <property type="entry name" value="LexA-like"/>
</dbReference>
<dbReference type="EnsemblMetazoa" id="GBRI000193-RA">
    <property type="protein sequence ID" value="GBRI000193-PA"/>
    <property type="gene ID" value="GBRI000193"/>
</dbReference>
<dbReference type="GO" id="GO:0006357">
    <property type="term" value="P:regulation of transcription by RNA polymerase II"/>
    <property type="evidence" value="ECO:0007669"/>
    <property type="project" value="UniProtKB-ARBA"/>
</dbReference>
<feature type="domain" description="HTH cro/C1-type" evidence="4">
    <location>
        <begin position="21"/>
        <end position="75"/>
    </location>
</feature>
<proteinExistence type="predicted"/>
<name>A0A1A9VZ98_9MUSC</name>
<keyword evidence="3" id="KW-0804">Transcription</keyword>
<protein>
    <recommendedName>
        <fullName evidence="4">HTH cro/C1-type domain-containing protein</fullName>
    </recommendedName>
</protein>
<dbReference type="Pfam" id="PF01381">
    <property type="entry name" value="HTH_3"/>
    <property type="match status" value="1"/>
</dbReference>
<evidence type="ECO:0000313" key="6">
    <source>
        <dbReference type="Proteomes" id="UP000091820"/>
    </source>
</evidence>
<reference evidence="6" key="1">
    <citation type="submission" date="2014-03" db="EMBL/GenBank/DDBJ databases">
        <authorList>
            <person name="Aksoy S."/>
            <person name="Warren W."/>
            <person name="Wilson R.K."/>
        </authorList>
    </citation>
    <scope>NUCLEOTIDE SEQUENCE [LARGE SCALE GENOMIC DNA]</scope>
    <source>
        <strain evidence="6">IAEA</strain>
    </source>
</reference>
<dbReference type="SUPFAM" id="SSF51306">
    <property type="entry name" value="LexA/Signal peptidase"/>
    <property type="match status" value="1"/>
</dbReference>
<dbReference type="PANTHER" id="PTHR40661:SF3">
    <property type="entry name" value="FELS-1 PROPHAGE TRANSCRIPTIONAL REGULATOR"/>
    <property type="match status" value="1"/>
</dbReference>
<dbReference type="AlphaFoldDB" id="A0A1A9VZ98"/>
<dbReference type="InterPro" id="IPR010982">
    <property type="entry name" value="Lambda_DNA-bd_dom_sf"/>
</dbReference>
<organism evidence="5 6">
    <name type="scientific">Glossina brevipalpis</name>
    <dbReference type="NCBI Taxonomy" id="37001"/>
    <lineage>
        <taxon>Eukaryota</taxon>
        <taxon>Metazoa</taxon>
        <taxon>Ecdysozoa</taxon>
        <taxon>Arthropoda</taxon>
        <taxon>Hexapoda</taxon>
        <taxon>Insecta</taxon>
        <taxon>Pterygota</taxon>
        <taxon>Neoptera</taxon>
        <taxon>Endopterygota</taxon>
        <taxon>Diptera</taxon>
        <taxon>Brachycera</taxon>
        <taxon>Muscomorpha</taxon>
        <taxon>Hippoboscoidea</taxon>
        <taxon>Glossinidae</taxon>
        <taxon>Glossina</taxon>
    </lineage>
</organism>
<accession>A0A1A9VZ98</accession>
<dbReference type="Pfam" id="PF00717">
    <property type="entry name" value="Peptidase_S24"/>
    <property type="match status" value="1"/>
</dbReference>
<evidence type="ECO:0000256" key="3">
    <source>
        <dbReference type="ARBA" id="ARBA00023163"/>
    </source>
</evidence>
<dbReference type="PROSITE" id="PS50943">
    <property type="entry name" value="HTH_CROC1"/>
    <property type="match status" value="1"/>
</dbReference>
<dbReference type="SUPFAM" id="SSF47413">
    <property type="entry name" value="lambda repressor-like DNA-binding domains"/>
    <property type="match status" value="1"/>
</dbReference>
<dbReference type="Gene3D" id="2.10.109.10">
    <property type="entry name" value="Umud Fragment, subunit A"/>
    <property type="match status" value="1"/>
</dbReference>